<dbReference type="SUPFAM" id="SSF54001">
    <property type="entry name" value="Cysteine proteinases"/>
    <property type="match status" value="1"/>
</dbReference>
<protein>
    <recommendedName>
        <fullName evidence="2">Peptidase C51 domain-containing protein</fullName>
    </recommendedName>
</protein>
<keyword evidence="4" id="KW-1185">Reference proteome</keyword>
<evidence type="ECO:0000313" key="3">
    <source>
        <dbReference type="EMBL" id="GAA0370807.1"/>
    </source>
</evidence>
<dbReference type="Pfam" id="PF05257">
    <property type="entry name" value="CHAP"/>
    <property type="match status" value="1"/>
</dbReference>
<comment type="caution">
    <text evidence="3">The sequence shown here is derived from an EMBL/GenBank/DDBJ whole genome shotgun (WGS) entry which is preliminary data.</text>
</comment>
<gene>
    <name evidence="3" type="ORF">GCM10010151_70880</name>
</gene>
<reference evidence="3 4" key="1">
    <citation type="journal article" date="2019" name="Int. J. Syst. Evol. Microbiol.">
        <title>The Global Catalogue of Microorganisms (GCM) 10K type strain sequencing project: providing services to taxonomists for standard genome sequencing and annotation.</title>
        <authorList>
            <consortium name="The Broad Institute Genomics Platform"/>
            <consortium name="The Broad Institute Genome Sequencing Center for Infectious Disease"/>
            <person name="Wu L."/>
            <person name="Ma J."/>
        </authorList>
    </citation>
    <scope>NUCLEOTIDE SEQUENCE [LARGE SCALE GENOMIC DNA]</scope>
    <source>
        <strain evidence="3 4">JCM 3146</strain>
    </source>
</reference>
<dbReference type="EMBL" id="BAAABM010000070">
    <property type="protein sequence ID" value="GAA0370807.1"/>
    <property type="molecule type" value="Genomic_DNA"/>
</dbReference>
<accession>A0ABN0XR78</accession>
<evidence type="ECO:0000313" key="4">
    <source>
        <dbReference type="Proteomes" id="UP001501822"/>
    </source>
</evidence>
<name>A0ABN0XR78_9ACTN</name>
<organism evidence="3 4">
    <name type="scientific">Actinoallomurus spadix</name>
    <dbReference type="NCBI Taxonomy" id="79912"/>
    <lineage>
        <taxon>Bacteria</taxon>
        <taxon>Bacillati</taxon>
        <taxon>Actinomycetota</taxon>
        <taxon>Actinomycetes</taxon>
        <taxon>Streptosporangiales</taxon>
        <taxon>Thermomonosporaceae</taxon>
        <taxon>Actinoallomurus</taxon>
    </lineage>
</organism>
<evidence type="ECO:0000259" key="2">
    <source>
        <dbReference type="PROSITE" id="PS50911"/>
    </source>
</evidence>
<dbReference type="Proteomes" id="UP001501822">
    <property type="component" value="Unassembled WGS sequence"/>
</dbReference>
<dbReference type="Gene3D" id="3.90.1720.10">
    <property type="entry name" value="endopeptidase domain like (from Nostoc punctiforme)"/>
    <property type="match status" value="1"/>
</dbReference>
<proteinExistence type="predicted"/>
<feature type="domain" description="Peptidase C51" evidence="2">
    <location>
        <begin position="124"/>
        <end position="250"/>
    </location>
</feature>
<feature type="region of interest" description="Disordered" evidence="1">
    <location>
        <begin position="62"/>
        <end position="90"/>
    </location>
</feature>
<dbReference type="InterPro" id="IPR007921">
    <property type="entry name" value="CHAP_dom"/>
</dbReference>
<sequence>MSVVPRPQRSGTRLAAVLSGITAAGAAAVLVTAAGPAEASSLPAGAVTPAAQAHRAAQVPIPGRGLDAKPKPKAGSTAKAGPKSKAEAARRLPATAADALKIALAQVGISEDGDGSTKYSKWFAASPWAERGARRDGGSPGDYTDANWCDMFVTWVGTQAGVAGIGGDAFAPAHAEWFKAQGRWGTTPKPGAVVFFAWDGGKDIDDIDHVGLVIKDNGDGTIQTVEGNTDDAVKVRTRDSDVIVGYGYPEYTQ</sequence>
<dbReference type="InterPro" id="IPR038765">
    <property type="entry name" value="Papain-like_cys_pep_sf"/>
</dbReference>
<dbReference type="RefSeq" id="WP_252811076.1">
    <property type="nucleotide sequence ID" value="NZ_BAAABM010000070.1"/>
</dbReference>
<evidence type="ECO:0000256" key="1">
    <source>
        <dbReference type="SAM" id="MobiDB-lite"/>
    </source>
</evidence>
<dbReference type="PROSITE" id="PS50911">
    <property type="entry name" value="CHAP"/>
    <property type="match status" value="1"/>
</dbReference>